<comment type="similarity">
    <text evidence="2 8">Belongs to the FAN1 family.</text>
</comment>
<comment type="cofactor">
    <cofactor evidence="8">
        <name>Mg(2+)</name>
        <dbReference type="ChEBI" id="CHEBI:18420"/>
    </cofactor>
    <cofactor evidence="8">
        <name>Mn(2+)</name>
        <dbReference type="ChEBI" id="CHEBI:29035"/>
    </cofactor>
</comment>
<evidence type="ECO:0000256" key="4">
    <source>
        <dbReference type="ARBA" id="ARBA00022723"/>
    </source>
</evidence>
<keyword evidence="3 8" id="KW-0540">Nuclease</keyword>
<evidence type="ECO:0000256" key="6">
    <source>
        <dbReference type="ARBA" id="ARBA00022842"/>
    </source>
</evidence>
<comment type="function">
    <text evidence="8">Nuclease required for the repair of DNA interstrand cross-links (ICL). Acts as a 5'-3' exonuclease that anchors at a cut end of DNA and cleaves DNA successively at every third nucleotide, allowing to excise an ICL from one strand through flanking incisions.</text>
</comment>
<dbReference type="GO" id="GO:0004528">
    <property type="term" value="F:phosphodiesterase I activity"/>
    <property type="evidence" value="ECO:0007669"/>
    <property type="project" value="UniProtKB-EC"/>
</dbReference>
<sequence>MNNRATIDVFFKNQRKRKSLHLKIKPKNSSNMSVENLNMSAPIEISDDEVTVTDKSNNSINTTTLNCSDASEDTEPYSLDSFIQTPSKAINITKTPTKKSPSSTSTPKYFSPSKKRCVSLKTSPRKVKRNLNYALKDSNIVKADEENEFYNYTEGLDDNTKFLLTIIYNYLQDDSLRPLLDEKSAALLKSSLNVMKPGMRIVCRLFWRHGVWYRLENIKKIAESKSNMECSTIHEVLNSLIEQGFLDALNPNDHRDVLTFDELMDLLKADELKDICKWFKLKVTKKDEAKNALKKFCKQKVTITSFFVGGGSSGNENRVMKALKTKVGCCYKLTDLARTTLKELYILMYLGMDYNIIRENQLELTLLNEKINRETYPIPKCMVTDNASVVFKDRQEFERYLRAHDIYEEFLATVETVPKCGIVKRVYDLYNSITDEQMESFTKKSQWLLRFTPPYKYIKILEEGIQYLKKDKVTENLDLAVKILTLLIKQNAFRQHKKAGWYSEKALIVDKLLLWPDEAASILLEGFEAGLPEESLEVLKVRAKLLVQRKTNGVTENLKQKLQKYIECNDVVEKNIRANHIYKVPMCSPGRGKIKFETRTEMGVNIQDAEEYCIDYYINTGKYTHGGHWEGRILMTIFFLLFWDIIYKSIQGLQGIFLSHYQMFPLDMFTDSFYRNRKTLIDEKLKEIKESSTEELIEKMESVWNSRPESELSGINRSITWAQVAGVCTCLGGERISSLVRRLAVTGGRTQSGVPDLTMWNENTREITFVEVKTDTDKPSIKQILWMHYMKQHEVDTEFCYVGVNTTRCKARNRDSEI</sequence>
<dbReference type="InterPro" id="IPR033315">
    <property type="entry name" value="Fan1-like"/>
</dbReference>
<dbReference type="InterPro" id="IPR049132">
    <property type="entry name" value="FAN1-like_euk"/>
</dbReference>
<organism evidence="11 12">
    <name type="scientific">Danaus chrysippus</name>
    <name type="common">African queen</name>
    <dbReference type="NCBI Taxonomy" id="151541"/>
    <lineage>
        <taxon>Eukaryota</taxon>
        <taxon>Metazoa</taxon>
        <taxon>Ecdysozoa</taxon>
        <taxon>Arthropoda</taxon>
        <taxon>Hexapoda</taxon>
        <taxon>Insecta</taxon>
        <taxon>Pterygota</taxon>
        <taxon>Neoptera</taxon>
        <taxon>Endopterygota</taxon>
        <taxon>Lepidoptera</taxon>
        <taxon>Glossata</taxon>
        <taxon>Ditrysia</taxon>
        <taxon>Papilionoidea</taxon>
        <taxon>Nymphalidae</taxon>
        <taxon>Danainae</taxon>
        <taxon>Danaini</taxon>
        <taxon>Danaina</taxon>
        <taxon>Danaus</taxon>
        <taxon>Anosia</taxon>
    </lineage>
</organism>
<gene>
    <name evidence="11" type="ORF">DCHRY22_LOCUS5140</name>
</gene>
<evidence type="ECO:0000313" key="11">
    <source>
        <dbReference type="EMBL" id="CAG9564107.1"/>
    </source>
</evidence>
<dbReference type="GO" id="GO:0036297">
    <property type="term" value="P:interstrand cross-link repair"/>
    <property type="evidence" value="ECO:0007669"/>
    <property type="project" value="InterPro"/>
</dbReference>
<keyword evidence="8" id="KW-0234">DNA repair</keyword>
<dbReference type="SMART" id="SM00990">
    <property type="entry name" value="VRR_NUC"/>
    <property type="match status" value="1"/>
</dbReference>
<feature type="compositionally biased region" description="Low complexity" evidence="9">
    <location>
        <begin position="93"/>
        <end position="111"/>
    </location>
</feature>
<keyword evidence="12" id="KW-1185">Reference proteome</keyword>
<evidence type="ECO:0000313" key="12">
    <source>
        <dbReference type="Proteomes" id="UP000789524"/>
    </source>
</evidence>
<dbReference type="PANTHER" id="PTHR15749:SF4">
    <property type="entry name" value="FANCONI-ASSOCIATED NUCLEASE 1"/>
    <property type="match status" value="1"/>
</dbReference>
<keyword evidence="5 8" id="KW-0378">Hydrolase</keyword>
<accession>A0A8J2QNB7</accession>
<evidence type="ECO:0000256" key="8">
    <source>
        <dbReference type="RuleBase" id="RU365033"/>
    </source>
</evidence>
<evidence type="ECO:0000256" key="3">
    <source>
        <dbReference type="ARBA" id="ARBA00022722"/>
    </source>
</evidence>
<keyword evidence="8" id="KW-0539">Nucleus</keyword>
<keyword evidence="6 8" id="KW-0460">Magnesium</keyword>
<feature type="region of interest" description="Disordered" evidence="9">
    <location>
        <begin position="90"/>
        <end position="111"/>
    </location>
</feature>
<comment type="catalytic activity">
    <reaction evidence="1 8">
        <text>Hydrolytically removes 5'-nucleotides successively from the 3'-hydroxy termini of 3'-hydroxy-terminated oligonucleotides.</text>
        <dbReference type="EC" id="3.1.4.1"/>
    </reaction>
</comment>
<dbReference type="GO" id="GO:0008409">
    <property type="term" value="F:5'-3' exonuclease activity"/>
    <property type="evidence" value="ECO:0007669"/>
    <property type="project" value="TreeGrafter"/>
</dbReference>
<keyword evidence="7 8" id="KW-0464">Manganese</keyword>
<comment type="subcellular location">
    <subcellularLocation>
        <location evidence="8">Nucleus</location>
    </subcellularLocation>
</comment>
<dbReference type="GO" id="GO:0017108">
    <property type="term" value="F:5'-flap endonuclease activity"/>
    <property type="evidence" value="ECO:0007669"/>
    <property type="project" value="TreeGrafter"/>
</dbReference>
<dbReference type="InterPro" id="IPR014883">
    <property type="entry name" value="VRR_NUC"/>
</dbReference>
<dbReference type="GO" id="GO:0046872">
    <property type="term" value="F:metal ion binding"/>
    <property type="evidence" value="ECO:0007669"/>
    <property type="project" value="UniProtKB-KW"/>
</dbReference>
<dbReference type="CDD" id="cd22326">
    <property type="entry name" value="FAN1-like"/>
    <property type="match status" value="1"/>
</dbReference>
<evidence type="ECO:0000256" key="9">
    <source>
        <dbReference type="SAM" id="MobiDB-lite"/>
    </source>
</evidence>
<keyword evidence="4 8" id="KW-0479">Metal-binding</keyword>
<dbReference type="GO" id="GO:0005634">
    <property type="term" value="C:nucleus"/>
    <property type="evidence" value="ECO:0007669"/>
    <property type="project" value="UniProtKB-SubCell"/>
</dbReference>
<dbReference type="EMBL" id="CAKASE010000050">
    <property type="protein sequence ID" value="CAG9564107.1"/>
    <property type="molecule type" value="Genomic_DNA"/>
</dbReference>
<dbReference type="AlphaFoldDB" id="A0A8J2QNB7"/>
<feature type="domain" description="VRR-NUC" evidence="10">
    <location>
        <begin position="707"/>
        <end position="804"/>
    </location>
</feature>
<comment type="caution">
    <text evidence="11">The sequence shown here is derived from an EMBL/GenBank/DDBJ whole genome shotgun (WGS) entry which is preliminary data.</text>
</comment>
<dbReference type="EC" id="3.1.4.1" evidence="8"/>
<dbReference type="Gene3D" id="3.40.1350.10">
    <property type="match status" value="1"/>
</dbReference>
<name>A0A8J2QNB7_9NEOP</name>
<evidence type="ECO:0000256" key="1">
    <source>
        <dbReference type="ARBA" id="ARBA00000983"/>
    </source>
</evidence>
<proteinExistence type="inferred from homology"/>
<dbReference type="OrthoDB" id="76364at2759"/>
<evidence type="ECO:0000256" key="2">
    <source>
        <dbReference type="ARBA" id="ARBA00005533"/>
    </source>
</evidence>
<reference evidence="11" key="1">
    <citation type="submission" date="2021-09" db="EMBL/GenBank/DDBJ databases">
        <authorList>
            <person name="Martin H S."/>
        </authorList>
    </citation>
    <scope>NUCLEOTIDE SEQUENCE</scope>
</reference>
<evidence type="ECO:0000256" key="7">
    <source>
        <dbReference type="ARBA" id="ARBA00023211"/>
    </source>
</evidence>
<dbReference type="GO" id="GO:0070336">
    <property type="term" value="F:flap-structured DNA binding"/>
    <property type="evidence" value="ECO:0007669"/>
    <property type="project" value="TreeGrafter"/>
</dbReference>
<evidence type="ECO:0000259" key="10">
    <source>
        <dbReference type="SMART" id="SM00990"/>
    </source>
</evidence>
<dbReference type="Pfam" id="PF08774">
    <property type="entry name" value="VRR_NUC"/>
    <property type="match status" value="1"/>
</dbReference>
<evidence type="ECO:0000256" key="5">
    <source>
        <dbReference type="ARBA" id="ARBA00022801"/>
    </source>
</evidence>
<protein>
    <recommendedName>
        <fullName evidence="8">Fanconi-associated nuclease</fullName>
        <ecNumber evidence="8">3.1.4.1</ecNumber>
    </recommendedName>
</protein>
<dbReference type="Proteomes" id="UP000789524">
    <property type="component" value="Unassembled WGS sequence"/>
</dbReference>
<dbReference type="PANTHER" id="PTHR15749">
    <property type="entry name" value="FANCONI-ASSOCIATED NUCLEASE 1"/>
    <property type="match status" value="1"/>
</dbReference>
<dbReference type="InterPro" id="IPR011856">
    <property type="entry name" value="tRNA_endonuc-like_dom_sf"/>
</dbReference>
<keyword evidence="8" id="KW-0227">DNA damage</keyword>